<dbReference type="Gene3D" id="3.30.565.10">
    <property type="entry name" value="Histidine kinase-like ATPase, C-terminal domain"/>
    <property type="match status" value="1"/>
</dbReference>
<dbReference type="InterPro" id="IPR018490">
    <property type="entry name" value="cNMP-bd_dom_sf"/>
</dbReference>
<dbReference type="PANTHER" id="PTHR43065:SF48">
    <property type="entry name" value="HISTIDINE KINASE"/>
    <property type="match status" value="1"/>
</dbReference>
<dbReference type="Gene3D" id="1.10.287.130">
    <property type="match status" value="1"/>
</dbReference>
<dbReference type="Pfam" id="PF02518">
    <property type="entry name" value="HATPase_c"/>
    <property type="match status" value="1"/>
</dbReference>
<name>A0A856M927_9CYAN</name>
<dbReference type="PRINTS" id="PR00344">
    <property type="entry name" value="BCTRLSENSOR"/>
</dbReference>
<dbReference type="CDD" id="cd00082">
    <property type="entry name" value="HisKA"/>
    <property type="match status" value="1"/>
</dbReference>
<feature type="domain" description="Histidine kinase" evidence="7">
    <location>
        <begin position="286"/>
        <end position="458"/>
    </location>
</feature>
<dbReference type="InterPro" id="IPR005467">
    <property type="entry name" value="His_kinase_dom"/>
</dbReference>
<dbReference type="Proteomes" id="UP000503129">
    <property type="component" value="Chromosome"/>
</dbReference>
<dbReference type="EMBL" id="CP030118">
    <property type="protein sequence ID" value="QDL06880.1"/>
    <property type="molecule type" value="Genomic_DNA"/>
</dbReference>
<proteinExistence type="predicted"/>
<evidence type="ECO:0000256" key="1">
    <source>
        <dbReference type="ARBA" id="ARBA00000085"/>
    </source>
</evidence>
<reference evidence="8 9" key="1">
    <citation type="submission" date="2018-06" db="EMBL/GenBank/DDBJ databases">
        <title>Comparative genomics of Brasilonema spp. strains.</title>
        <authorList>
            <person name="Alvarenga D.O."/>
            <person name="Fiore M.F."/>
            <person name="Varani A.M."/>
        </authorList>
    </citation>
    <scope>NUCLEOTIDE SEQUENCE [LARGE SCALE GENOMIC DNA]</scope>
    <source>
        <strain evidence="8 9">CENA114</strain>
    </source>
</reference>
<evidence type="ECO:0000256" key="2">
    <source>
        <dbReference type="ARBA" id="ARBA00012438"/>
    </source>
</evidence>
<dbReference type="InterPro" id="IPR003661">
    <property type="entry name" value="HisK_dim/P_dom"/>
</dbReference>
<dbReference type="GO" id="GO:0000155">
    <property type="term" value="F:phosphorelay sensor kinase activity"/>
    <property type="evidence" value="ECO:0007669"/>
    <property type="project" value="InterPro"/>
</dbReference>
<evidence type="ECO:0000256" key="3">
    <source>
        <dbReference type="ARBA" id="ARBA00022553"/>
    </source>
</evidence>
<dbReference type="SMART" id="SM00100">
    <property type="entry name" value="cNMP"/>
    <property type="match status" value="1"/>
</dbReference>
<dbReference type="PROSITE" id="PS50109">
    <property type="entry name" value="HIS_KIN"/>
    <property type="match status" value="1"/>
</dbReference>
<dbReference type="CDD" id="cd00038">
    <property type="entry name" value="CAP_ED"/>
    <property type="match status" value="1"/>
</dbReference>
<dbReference type="AlphaFoldDB" id="A0A856M927"/>
<dbReference type="KEGG" id="bsen:DP114_02250"/>
<dbReference type="SUPFAM" id="SSF55874">
    <property type="entry name" value="ATPase domain of HSP90 chaperone/DNA topoisomerase II/histidine kinase"/>
    <property type="match status" value="1"/>
</dbReference>
<dbReference type="SUPFAM" id="SSF51206">
    <property type="entry name" value="cAMP-binding domain-like"/>
    <property type="match status" value="1"/>
</dbReference>
<dbReference type="RefSeq" id="WP_169267382.1">
    <property type="nucleotide sequence ID" value="NZ_CAWOXK010000001.1"/>
</dbReference>
<sequence length="468" mass="52098">MLHDPNQMTLFPKLPDDALEEMKQFGTEIELKIGDVLFSEGDSNYHFCVVLEGQIEVTKQVGVETQVLVVHRRGDFMGELSMLTGSNAIANAYAIAPSRVLQIDIETFRHMLIKCSPIADVILTAMAGRTKEVQAQLRQQEKMAALGKMSAGLAHELNNPGAAAKRAASLLCENFQNLQTLALQLNLVSKEQVKFITDIQAQATQHAIHSPKLDPLTCSDKEDEVTEWLEDHDINNSWKFAPTFVNAGLDIEKLDTLADNVPIDCLEHVLKWLDATLSSFGLIHEIEQSTTRISELVKAIKGYSYMDQAPLQEIDIHDGIENTLLILHHCLKKGIIVNREFDRTLPKICVYAGELNQVWTNLIDNAIYAMKGKGDLTIRTYRENNCLVVEITDTGAGIPPAIQSRIFEPFFTTKEVGKGTGLGLEIAYRIIVNKHHGDIHFESQPGNTCFRVRLPISAVNRSCQGVSE</sequence>
<dbReference type="PANTHER" id="PTHR43065">
    <property type="entry name" value="SENSOR HISTIDINE KINASE"/>
    <property type="match status" value="1"/>
</dbReference>
<evidence type="ECO:0000259" key="7">
    <source>
        <dbReference type="PROSITE" id="PS50109"/>
    </source>
</evidence>
<evidence type="ECO:0000256" key="5">
    <source>
        <dbReference type="ARBA" id="ARBA00023012"/>
    </source>
</evidence>
<dbReference type="PROSITE" id="PS50042">
    <property type="entry name" value="CNMP_BINDING_3"/>
    <property type="match status" value="1"/>
</dbReference>
<gene>
    <name evidence="8" type="ORF">DP114_02250</name>
</gene>
<comment type="catalytic activity">
    <reaction evidence="1">
        <text>ATP + protein L-histidine = ADP + protein N-phospho-L-histidine.</text>
        <dbReference type="EC" id="2.7.13.3"/>
    </reaction>
</comment>
<evidence type="ECO:0000256" key="4">
    <source>
        <dbReference type="ARBA" id="ARBA00022777"/>
    </source>
</evidence>
<dbReference type="SMART" id="SM00387">
    <property type="entry name" value="HATPase_c"/>
    <property type="match status" value="1"/>
</dbReference>
<keyword evidence="5" id="KW-0902">Two-component regulatory system</keyword>
<dbReference type="InterPro" id="IPR004358">
    <property type="entry name" value="Sig_transdc_His_kin-like_C"/>
</dbReference>
<organism evidence="8 9">
    <name type="scientific">Brasilonema sennae CENA114</name>
    <dbReference type="NCBI Taxonomy" id="415709"/>
    <lineage>
        <taxon>Bacteria</taxon>
        <taxon>Bacillati</taxon>
        <taxon>Cyanobacteriota</taxon>
        <taxon>Cyanophyceae</taxon>
        <taxon>Nostocales</taxon>
        <taxon>Scytonemataceae</taxon>
        <taxon>Brasilonema</taxon>
        <taxon>Bromeliae group (in: Brasilonema)</taxon>
    </lineage>
</organism>
<dbReference type="Pfam" id="PF00027">
    <property type="entry name" value="cNMP_binding"/>
    <property type="match status" value="1"/>
</dbReference>
<keyword evidence="9" id="KW-1185">Reference proteome</keyword>
<dbReference type="Gene3D" id="2.60.120.10">
    <property type="entry name" value="Jelly Rolls"/>
    <property type="match status" value="1"/>
</dbReference>
<dbReference type="EC" id="2.7.13.3" evidence="2"/>
<keyword evidence="4 8" id="KW-0808">Transferase</keyword>
<dbReference type="InterPro" id="IPR014710">
    <property type="entry name" value="RmlC-like_jellyroll"/>
</dbReference>
<keyword evidence="4 8" id="KW-0418">Kinase</keyword>
<dbReference type="InterPro" id="IPR036890">
    <property type="entry name" value="HATPase_C_sf"/>
</dbReference>
<evidence type="ECO:0000313" key="9">
    <source>
        <dbReference type="Proteomes" id="UP000503129"/>
    </source>
</evidence>
<feature type="domain" description="Cyclic nucleotide-binding" evidence="6">
    <location>
        <begin position="10"/>
        <end position="129"/>
    </location>
</feature>
<evidence type="ECO:0000259" key="6">
    <source>
        <dbReference type="PROSITE" id="PS50042"/>
    </source>
</evidence>
<accession>A0A856M927</accession>
<protein>
    <recommendedName>
        <fullName evidence="2">histidine kinase</fullName>
        <ecNumber evidence="2">2.7.13.3</ecNumber>
    </recommendedName>
</protein>
<dbReference type="InterPro" id="IPR003594">
    <property type="entry name" value="HATPase_dom"/>
</dbReference>
<dbReference type="InterPro" id="IPR000595">
    <property type="entry name" value="cNMP-bd_dom"/>
</dbReference>
<evidence type="ECO:0000313" key="8">
    <source>
        <dbReference type="EMBL" id="QDL06880.1"/>
    </source>
</evidence>
<keyword evidence="3" id="KW-0597">Phosphoprotein</keyword>